<evidence type="ECO:0000313" key="2">
    <source>
        <dbReference type="Proteomes" id="UP001595834"/>
    </source>
</evidence>
<dbReference type="RefSeq" id="WP_344380302.1">
    <property type="nucleotide sequence ID" value="NZ_BAAASQ010000039.1"/>
</dbReference>
<sequence>MTGHSTEYDPERRIKAALPLDRLSHTRLLRAALSWTDPTALPPDDYEQVALLLTEASHAVATDLRHHMDRLPPDDNRRALTETVLNEVDRRPMQPSRNTLHGVQNLARLLRDLYERLDRLRDTAPAARAVSH</sequence>
<accession>A0ABV9UL30</accession>
<dbReference type="EMBL" id="JBHSIZ010000010">
    <property type="protein sequence ID" value="MFC4956837.1"/>
    <property type="molecule type" value="Genomic_DNA"/>
</dbReference>
<dbReference type="Proteomes" id="UP001595834">
    <property type="component" value="Unassembled WGS sequence"/>
</dbReference>
<keyword evidence="2" id="KW-1185">Reference proteome</keyword>
<keyword evidence="1" id="KW-0255">Endonuclease</keyword>
<dbReference type="GO" id="GO:0004519">
    <property type="term" value="F:endonuclease activity"/>
    <property type="evidence" value="ECO:0007669"/>
    <property type="project" value="UniProtKB-KW"/>
</dbReference>
<proteinExistence type="predicted"/>
<evidence type="ECO:0000313" key="1">
    <source>
        <dbReference type="EMBL" id="MFC4956837.1"/>
    </source>
</evidence>
<keyword evidence="1" id="KW-0378">Hydrolase</keyword>
<keyword evidence="1" id="KW-0540">Nuclease</keyword>
<gene>
    <name evidence="1" type="ORF">ACFPFX_11040</name>
</gene>
<protein>
    <submittedName>
        <fullName evidence="1">Restriction endonuclease</fullName>
    </submittedName>
</protein>
<reference evidence="2" key="1">
    <citation type="journal article" date="2019" name="Int. J. Syst. Evol. Microbiol.">
        <title>The Global Catalogue of Microorganisms (GCM) 10K type strain sequencing project: providing services to taxonomists for standard genome sequencing and annotation.</title>
        <authorList>
            <consortium name="The Broad Institute Genomics Platform"/>
            <consortium name="The Broad Institute Genome Sequencing Center for Infectious Disease"/>
            <person name="Wu L."/>
            <person name="Ma J."/>
        </authorList>
    </citation>
    <scope>NUCLEOTIDE SEQUENCE [LARGE SCALE GENOMIC DNA]</scope>
    <source>
        <strain evidence="2">CCM 7224</strain>
    </source>
</reference>
<name>A0ABV9UL30_9ACTN</name>
<comment type="caution">
    <text evidence="1">The sequence shown here is derived from an EMBL/GenBank/DDBJ whole genome shotgun (WGS) entry which is preliminary data.</text>
</comment>
<organism evidence="1 2">
    <name type="scientific">Streptomyces mauvecolor</name>
    <dbReference type="NCBI Taxonomy" id="58345"/>
    <lineage>
        <taxon>Bacteria</taxon>
        <taxon>Bacillati</taxon>
        <taxon>Actinomycetota</taxon>
        <taxon>Actinomycetes</taxon>
        <taxon>Kitasatosporales</taxon>
        <taxon>Streptomycetaceae</taxon>
        <taxon>Streptomyces</taxon>
    </lineage>
</organism>